<dbReference type="SUPFAM" id="SSF52833">
    <property type="entry name" value="Thioredoxin-like"/>
    <property type="match status" value="1"/>
</dbReference>
<dbReference type="Gene3D" id="1.20.1050.10">
    <property type="match status" value="1"/>
</dbReference>
<reference evidence="5 6" key="1">
    <citation type="submission" date="2016-10" db="EMBL/GenBank/DDBJ databases">
        <authorList>
            <person name="de Groot N.N."/>
        </authorList>
    </citation>
    <scope>NUCLEOTIDE SEQUENCE [LARGE SCALE GENOMIC DNA]</scope>
    <source>
        <strain evidence="5 6">ATCC 35022</strain>
    </source>
</reference>
<dbReference type="SFLD" id="SFLDG01150">
    <property type="entry name" value="Main.1:_Beta-like"/>
    <property type="match status" value="1"/>
</dbReference>
<evidence type="ECO:0000313" key="6">
    <source>
        <dbReference type="Proteomes" id="UP000199071"/>
    </source>
</evidence>
<dbReference type="GO" id="GO:0016740">
    <property type="term" value="F:transferase activity"/>
    <property type="evidence" value="ECO:0007669"/>
    <property type="project" value="UniProtKB-KW"/>
</dbReference>
<dbReference type="Pfam" id="PF02798">
    <property type="entry name" value="GST_N"/>
    <property type="match status" value="1"/>
</dbReference>
<dbReference type="Gene3D" id="3.40.30.10">
    <property type="entry name" value="Glutaredoxin"/>
    <property type="match status" value="1"/>
</dbReference>
<dbReference type="STRING" id="665467.SAMN02982931_01574"/>
<organism evidence="5 6">
    <name type="scientific">Bauldia litoralis</name>
    <dbReference type="NCBI Taxonomy" id="665467"/>
    <lineage>
        <taxon>Bacteria</taxon>
        <taxon>Pseudomonadati</taxon>
        <taxon>Pseudomonadota</taxon>
        <taxon>Alphaproteobacteria</taxon>
        <taxon>Hyphomicrobiales</taxon>
        <taxon>Kaistiaceae</taxon>
        <taxon>Bauldia</taxon>
    </lineage>
</organism>
<dbReference type="PROSITE" id="PS50405">
    <property type="entry name" value="GST_CTER"/>
    <property type="match status" value="1"/>
</dbReference>
<dbReference type="InterPro" id="IPR010987">
    <property type="entry name" value="Glutathione-S-Trfase_C-like"/>
</dbReference>
<feature type="domain" description="GST C-terminal" evidence="4">
    <location>
        <begin position="86"/>
        <end position="206"/>
    </location>
</feature>
<evidence type="ECO:0000259" key="4">
    <source>
        <dbReference type="PROSITE" id="PS50405"/>
    </source>
</evidence>
<feature type="domain" description="GST N-terminal" evidence="3">
    <location>
        <begin position="1"/>
        <end position="81"/>
    </location>
</feature>
<proteinExistence type="inferred from homology"/>
<dbReference type="FunFam" id="3.40.30.10:FF:000039">
    <property type="entry name" value="Glutathione S-transferase domain"/>
    <property type="match status" value="1"/>
</dbReference>
<dbReference type="PROSITE" id="PS50404">
    <property type="entry name" value="GST_NTER"/>
    <property type="match status" value="1"/>
</dbReference>
<evidence type="ECO:0000313" key="5">
    <source>
        <dbReference type="EMBL" id="SDB21239.1"/>
    </source>
</evidence>
<dbReference type="CDD" id="cd03047">
    <property type="entry name" value="GST_N_2"/>
    <property type="match status" value="1"/>
</dbReference>
<sequence length="206" mass="22850">MLTLWGRTNSINVQKVIWTLGELDLDYTRIDAGMAFGVVDTPEYASRNPNRLVPTLDDDGYVLWESNTIVRYLAARYGAGRLYPEDLKARFIAEQWMDWQATNLYPALIPAFLGLIRQAPQFSDPATIEAARTKTEGFLAVLDAHLGANAFVAGEAFTMADIPAGASAWRWAAMPIAHEPRPNIARWLESLRGRPGFAGNIDLPLS</sequence>
<dbReference type="InterPro" id="IPR004045">
    <property type="entry name" value="Glutathione_S-Trfase_N"/>
</dbReference>
<dbReference type="InterPro" id="IPR036282">
    <property type="entry name" value="Glutathione-S-Trfase_C_sf"/>
</dbReference>
<comment type="similarity">
    <text evidence="1">Belongs to the GST superfamily.</text>
</comment>
<evidence type="ECO:0000256" key="1">
    <source>
        <dbReference type="ARBA" id="ARBA00007409"/>
    </source>
</evidence>
<name>A0A1G6BKU2_9HYPH</name>
<dbReference type="PANTHER" id="PTHR44051:SF19">
    <property type="entry name" value="DISULFIDE-BOND OXIDOREDUCTASE YFCG"/>
    <property type="match status" value="1"/>
</dbReference>
<dbReference type="SFLD" id="SFLDS00019">
    <property type="entry name" value="Glutathione_Transferase_(cytos"/>
    <property type="match status" value="1"/>
</dbReference>
<dbReference type="Pfam" id="PF13410">
    <property type="entry name" value="GST_C_2"/>
    <property type="match status" value="1"/>
</dbReference>
<dbReference type="InterPro" id="IPR040079">
    <property type="entry name" value="Glutathione_S-Trfase"/>
</dbReference>
<dbReference type="AlphaFoldDB" id="A0A1G6BKU2"/>
<evidence type="ECO:0000256" key="2">
    <source>
        <dbReference type="ARBA" id="ARBA00022679"/>
    </source>
</evidence>
<dbReference type="SFLD" id="SFLDG00358">
    <property type="entry name" value="Main_(cytGST)"/>
    <property type="match status" value="1"/>
</dbReference>
<gene>
    <name evidence="5" type="ORF">SAMN02982931_01574</name>
</gene>
<dbReference type="Proteomes" id="UP000199071">
    <property type="component" value="Unassembled WGS sequence"/>
</dbReference>
<dbReference type="InterPro" id="IPR036249">
    <property type="entry name" value="Thioredoxin-like_sf"/>
</dbReference>
<dbReference type="SUPFAM" id="SSF47616">
    <property type="entry name" value="GST C-terminal domain-like"/>
    <property type="match status" value="1"/>
</dbReference>
<keyword evidence="6" id="KW-1185">Reference proteome</keyword>
<protein>
    <submittedName>
        <fullName evidence="5">Glutathione S-transferase</fullName>
    </submittedName>
</protein>
<keyword evidence="2 5" id="KW-0808">Transferase</keyword>
<dbReference type="EMBL" id="FMXQ01000003">
    <property type="protein sequence ID" value="SDB21239.1"/>
    <property type="molecule type" value="Genomic_DNA"/>
</dbReference>
<dbReference type="PANTHER" id="PTHR44051">
    <property type="entry name" value="GLUTATHIONE S-TRANSFERASE-RELATED"/>
    <property type="match status" value="1"/>
</dbReference>
<accession>A0A1G6BKU2</accession>
<dbReference type="OrthoDB" id="9810080at2"/>
<evidence type="ECO:0000259" key="3">
    <source>
        <dbReference type="PROSITE" id="PS50404"/>
    </source>
</evidence>
<dbReference type="RefSeq" id="WP_090875865.1">
    <property type="nucleotide sequence ID" value="NZ_FMXQ01000003.1"/>
</dbReference>